<sequence>MECSSTRRPCFIEEDDDLASLADMEAGFSGTTNPPVLSRSLCYTSQKRRSSYRSLSYPPPIPSLSSPRSAKLFDYRFEDHSQPHFLDACFLCKKPLCDNRDIFMYRGDTPFCSEECRQEQIESDEANEKNWNLSSSMKALRKDQKKAPNSGKSQNYSYRTSTVAAA</sequence>
<evidence type="ECO:0000313" key="8">
    <source>
        <dbReference type="Proteomes" id="UP001370490"/>
    </source>
</evidence>
<keyword evidence="3" id="KW-0862">Zinc</keyword>
<gene>
    <name evidence="7" type="ORF">RJ641_035213</name>
</gene>
<evidence type="ECO:0000256" key="5">
    <source>
        <dbReference type="SAM" id="MobiDB-lite"/>
    </source>
</evidence>
<evidence type="ECO:0000256" key="2">
    <source>
        <dbReference type="ARBA" id="ARBA00022723"/>
    </source>
</evidence>
<dbReference type="PROSITE" id="PS51795">
    <property type="entry name" value="ZF_FLZ"/>
    <property type="match status" value="1"/>
</dbReference>
<comment type="similarity">
    <text evidence="1">Belongs to the FLZ family.</text>
</comment>
<dbReference type="PANTHER" id="PTHR46057">
    <property type="entry name" value="FCS-LIKE ZINC FINGER 1-RELATED"/>
    <property type="match status" value="1"/>
</dbReference>
<proteinExistence type="inferred from homology"/>
<feature type="region of interest" description="Disordered" evidence="5">
    <location>
        <begin position="123"/>
        <end position="166"/>
    </location>
</feature>
<dbReference type="AlphaFoldDB" id="A0AAN8ZIB0"/>
<keyword evidence="8" id="KW-1185">Reference proteome</keyword>
<dbReference type="InterPro" id="IPR007650">
    <property type="entry name" value="Zf-FLZ_dom"/>
</dbReference>
<accession>A0AAN8ZIB0</accession>
<feature type="domain" description="FLZ-type" evidence="6">
    <location>
        <begin position="84"/>
        <end position="128"/>
    </location>
</feature>
<keyword evidence="3" id="KW-0863">Zinc-finger</keyword>
<evidence type="ECO:0000256" key="4">
    <source>
        <dbReference type="PROSITE-ProRule" id="PRU01131"/>
    </source>
</evidence>
<name>A0AAN8ZIB0_9MAGN</name>
<dbReference type="EMBL" id="JBAMMX010000008">
    <property type="protein sequence ID" value="KAK6935058.1"/>
    <property type="molecule type" value="Genomic_DNA"/>
</dbReference>
<protein>
    <submittedName>
        <fullName evidence="7">Zf-FLZ domain</fullName>
    </submittedName>
</protein>
<evidence type="ECO:0000259" key="6">
    <source>
        <dbReference type="PROSITE" id="PS51795"/>
    </source>
</evidence>
<evidence type="ECO:0000256" key="3">
    <source>
        <dbReference type="ARBA" id="ARBA00022771"/>
    </source>
</evidence>
<evidence type="ECO:0000313" key="7">
    <source>
        <dbReference type="EMBL" id="KAK6935058.1"/>
    </source>
</evidence>
<feature type="compositionally biased region" description="Polar residues" evidence="5">
    <location>
        <begin position="150"/>
        <end position="166"/>
    </location>
</feature>
<keyword evidence="2" id="KW-0479">Metal-binding</keyword>
<dbReference type="Proteomes" id="UP001370490">
    <property type="component" value="Unassembled WGS sequence"/>
</dbReference>
<dbReference type="InterPro" id="IPR044533">
    <property type="entry name" value="FLZ1/2/3"/>
</dbReference>
<dbReference type="PANTHER" id="PTHR46057:SF9">
    <property type="entry name" value="FCS-LIKE ZINC FINGER 1"/>
    <property type="match status" value="1"/>
</dbReference>
<dbReference type="GO" id="GO:0008270">
    <property type="term" value="F:zinc ion binding"/>
    <property type="evidence" value="ECO:0007669"/>
    <property type="project" value="UniProtKB-KW"/>
</dbReference>
<comment type="caution">
    <text evidence="7">The sequence shown here is derived from an EMBL/GenBank/DDBJ whole genome shotgun (WGS) entry which is preliminary data.</text>
</comment>
<evidence type="ECO:0000256" key="1">
    <source>
        <dbReference type="ARBA" id="ARBA00009374"/>
    </source>
</evidence>
<reference evidence="7 8" key="1">
    <citation type="submission" date="2023-12" db="EMBL/GenBank/DDBJ databases">
        <title>A high-quality genome assembly for Dillenia turbinata (Dilleniales).</title>
        <authorList>
            <person name="Chanderbali A."/>
        </authorList>
    </citation>
    <scope>NUCLEOTIDE SEQUENCE [LARGE SCALE GENOMIC DNA]</scope>
    <source>
        <strain evidence="7">LSX21</strain>
        <tissue evidence="7">Leaf</tissue>
    </source>
</reference>
<feature type="zinc finger region" description="FLZ-type" evidence="4">
    <location>
        <begin position="84"/>
        <end position="128"/>
    </location>
</feature>
<organism evidence="7 8">
    <name type="scientific">Dillenia turbinata</name>
    <dbReference type="NCBI Taxonomy" id="194707"/>
    <lineage>
        <taxon>Eukaryota</taxon>
        <taxon>Viridiplantae</taxon>
        <taxon>Streptophyta</taxon>
        <taxon>Embryophyta</taxon>
        <taxon>Tracheophyta</taxon>
        <taxon>Spermatophyta</taxon>
        <taxon>Magnoliopsida</taxon>
        <taxon>eudicotyledons</taxon>
        <taxon>Gunneridae</taxon>
        <taxon>Pentapetalae</taxon>
        <taxon>Dilleniales</taxon>
        <taxon>Dilleniaceae</taxon>
        <taxon>Dillenia</taxon>
    </lineage>
</organism>
<dbReference type="Pfam" id="PF04570">
    <property type="entry name" value="zf-FLZ"/>
    <property type="match status" value="1"/>
</dbReference>